<dbReference type="InterPro" id="IPR044202">
    <property type="entry name" value="LETM1/MDM38-like"/>
</dbReference>
<dbReference type="PANTHER" id="PTHR14009:SF1">
    <property type="entry name" value="MITOCHONDRIAL PROTON_CALCIUM EXCHANGER PROTEIN"/>
    <property type="match status" value="1"/>
</dbReference>
<feature type="compositionally biased region" description="Basic and acidic residues" evidence="2">
    <location>
        <begin position="11"/>
        <end position="24"/>
    </location>
</feature>
<protein>
    <submittedName>
        <fullName evidence="4">LETM1 and EF-hand domain-containing protein 1 mitochondrial-like</fullName>
    </submittedName>
</protein>
<dbReference type="EMBL" id="LXQA010009909">
    <property type="protein sequence ID" value="MCH86198.1"/>
    <property type="molecule type" value="Genomic_DNA"/>
</dbReference>
<organism evidence="4 5">
    <name type="scientific">Trifolium medium</name>
    <dbReference type="NCBI Taxonomy" id="97028"/>
    <lineage>
        <taxon>Eukaryota</taxon>
        <taxon>Viridiplantae</taxon>
        <taxon>Streptophyta</taxon>
        <taxon>Embryophyta</taxon>
        <taxon>Tracheophyta</taxon>
        <taxon>Spermatophyta</taxon>
        <taxon>Magnoliopsida</taxon>
        <taxon>eudicotyledons</taxon>
        <taxon>Gunneridae</taxon>
        <taxon>Pentapetalae</taxon>
        <taxon>rosids</taxon>
        <taxon>fabids</taxon>
        <taxon>Fabales</taxon>
        <taxon>Fabaceae</taxon>
        <taxon>Papilionoideae</taxon>
        <taxon>50 kb inversion clade</taxon>
        <taxon>NPAAA clade</taxon>
        <taxon>Hologalegina</taxon>
        <taxon>IRL clade</taxon>
        <taxon>Trifolieae</taxon>
        <taxon>Trifolium</taxon>
    </lineage>
</organism>
<proteinExistence type="predicted"/>
<keyword evidence="5" id="KW-1185">Reference proteome</keyword>
<dbReference type="GO" id="GO:0005743">
    <property type="term" value="C:mitochondrial inner membrane"/>
    <property type="evidence" value="ECO:0007669"/>
    <property type="project" value="InterPro"/>
</dbReference>
<dbReference type="Gene3D" id="1.10.238.10">
    <property type="entry name" value="EF-hand"/>
    <property type="match status" value="1"/>
</dbReference>
<dbReference type="PROSITE" id="PS50222">
    <property type="entry name" value="EF_HAND_2"/>
    <property type="match status" value="1"/>
</dbReference>
<feature type="domain" description="EF-hand" evidence="3">
    <location>
        <begin position="63"/>
        <end position="98"/>
    </location>
</feature>
<evidence type="ECO:0000259" key="3">
    <source>
        <dbReference type="PROSITE" id="PS50222"/>
    </source>
</evidence>
<evidence type="ECO:0000256" key="2">
    <source>
        <dbReference type="SAM" id="MobiDB-lite"/>
    </source>
</evidence>
<dbReference type="InterPro" id="IPR011992">
    <property type="entry name" value="EF-hand-dom_pair"/>
</dbReference>
<dbReference type="SUPFAM" id="SSF47473">
    <property type="entry name" value="EF-hand"/>
    <property type="match status" value="1"/>
</dbReference>
<feature type="non-terminal residue" evidence="4">
    <location>
        <position position="115"/>
    </location>
</feature>
<dbReference type="GO" id="GO:0030003">
    <property type="term" value="P:intracellular monoatomic cation homeostasis"/>
    <property type="evidence" value="ECO:0007669"/>
    <property type="project" value="TreeGrafter"/>
</dbReference>
<gene>
    <name evidence="4" type="ORF">A2U01_0007052</name>
</gene>
<evidence type="ECO:0000256" key="1">
    <source>
        <dbReference type="ARBA" id="ARBA00022837"/>
    </source>
</evidence>
<dbReference type="GO" id="GO:0005509">
    <property type="term" value="F:calcium ion binding"/>
    <property type="evidence" value="ECO:0007669"/>
    <property type="project" value="InterPro"/>
</dbReference>
<dbReference type="Proteomes" id="UP000265520">
    <property type="component" value="Unassembled WGS sequence"/>
</dbReference>
<comment type="caution">
    <text evidence="4">The sequence shown here is derived from an EMBL/GenBank/DDBJ whole genome shotgun (WGS) entry which is preliminary data.</text>
</comment>
<evidence type="ECO:0000313" key="4">
    <source>
        <dbReference type="EMBL" id="MCH86198.1"/>
    </source>
</evidence>
<dbReference type="PROSITE" id="PS00018">
    <property type="entry name" value="EF_HAND_1"/>
    <property type="match status" value="1"/>
</dbReference>
<dbReference type="InterPro" id="IPR018247">
    <property type="entry name" value="EF_Hand_1_Ca_BS"/>
</dbReference>
<reference evidence="4 5" key="1">
    <citation type="journal article" date="2018" name="Front. Plant Sci.">
        <title>Red Clover (Trifolium pratense) and Zigzag Clover (T. medium) - A Picture of Genomic Similarities and Differences.</title>
        <authorList>
            <person name="Dluhosova J."/>
            <person name="Istvanek J."/>
            <person name="Nedelnik J."/>
            <person name="Repkova J."/>
        </authorList>
    </citation>
    <scope>NUCLEOTIDE SEQUENCE [LARGE SCALE GENOMIC DNA]</scope>
    <source>
        <strain evidence="5">cv. 10/8</strain>
        <tissue evidence="4">Leaf</tissue>
    </source>
</reference>
<dbReference type="InterPro" id="IPR002048">
    <property type="entry name" value="EF_hand_dom"/>
</dbReference>
<evidence type="ECO:0000313" key="5">
    <source>
        <dbReference type="Proteomes" id="UP000265520"/>
    </source>
</evidence>
<dbReference type="PANTHER" id="PTHR14009">
    <property type="entry name" value="LEUCINE ZIPPER-EF-HAND CONTAINING TRANSMEMBRANE PROTEIN"/>
    <property type="match status" value="1"/>
</dbReference>
<feature type="region of interest" description="Disordered" evidence="2">
    <location>
        <begin position="1"/>
        <end position="24"/>
    </location>
</feature>
<sequence length="115" mass="12665">MELYNSMVGKEGTEGEQEAKKAYRAARKDSDGALEAVINDKVSSALVDKVDAMLQTLEKEIDDVDAKIGDCWRLLDRDNDGKVTPEEVVSAATYLQDTFGKEGIHELLNNLSKDS</sequence>
<name>A0A392MHH5_9FABA</name>
<keyword evidence="1" id="KW-0106">Calcium</keyword>
<dbReference type="AlphaFoldDB" id="A0A392MHH5"/>
<accession>A0A392MHH5</accession>